<evidence type="ECO:0000313" key="11">
    <source>
        <dbReference type="Proteomes" id="UP001302316"/>
    </source>
</evidence>
<dbReference type="PIRSF" id="PIRSF002131">
    <property type="entry name" value="Ribosomal_S11"/>
    <property type="match status" value="1"/>
</dbReference>
<comment type="function">
    <text evidence="7 8">Located on the platform of the 30S subunit, it bridges several disparate RNA helices of the 16S rRNA. Forms part of the Shine-Dalgarno cleft in the 70S ribosome.</text>
</comment>
<comment type="similarity">
    <text evidence="1 8 9">Belongs to the universal ribosomal protein uS11 family.</text>
</comment>
<reference evidence="10 11" key="1">
    <citation type="submission" date="2023-12" db="EMBL/GenBank/DDBJ databases">
        <title>Whole-genome sequencing of halo(alkali)philic microorganisms from hypersaline lakes.</title>
        <authorList>
            <person name="Sorokin D.Y."/>
            <person name="Merkel A.Y."/>
            <person name="Messina E."/>
            <person name="Yakimov M."/>
        </authorList>
    </citation>
    <scope>NUCLEOTIDE SEQUENCE [LARGE SCALE GENOMIC DNA]</scope>
    <source>
        <strain evidence="10 11">AB-CW1</strain>
    </source>
</reference>
<evidence type="ECO:0000256" key="7">
    <source>
        <dbReference type="ARBA" id="ARBA00058053"/>
    </source>
</evidence>
<evidence type="ECO:0000256" key="3">
    <source>
        <dbReference type="ARBA" id="ARBA00022884"/>
    </source>
</evidence>
<dbReference type="NCBIfam" id="NF003698">
    <property type="entry name" value="PRK05309.1"/>
    <property type="match status" value="1"/>
</dbReference>
<sequence>MAKAGTRTRKKVKKTVVDGIAHIQASFNNTIVMITDRQGNALSWATAGGSGFRGSRKSTPFAAQVAADRAGEAAQDYGVKNLEVRVKGPGPGRESAVRSLNNAGFRITNITDVTPIPHNGCRPPKKRRV</sequence>
<evidence type="ECO:0000256" key="4">
    <source>
        <dbReference type="ARBA" id="ARBA00022980"/>
    </source>
</evidence>
<dbReference type="Gene3D" id="3.30.420.80">
    <property type="entry name" value="Ribosomal protein S11"/>
    <property type="match status" value="1"/>
</dbReference>
<keyword evidence="3 8" id="KW-0694">RNA-binding</keyword>
<proteinExistence type="inferred from homology"/>
<dbReference type="NCBIfam" id="TIGR03632">
    <property type="entry name" value="uS11_bact"/>
    <property type="match status" value="1"/>
</dbReference>
<evidence type="ECO:0000313" key="10">
    <source>
        <dbReference type="EMBL" id="MEA5445169.1"/>
    </source>
</evidence>
<dbReference type="AlphaFoldDB" id="A0AAP6MJQ0"/>
<dbReference type="InterPro" id="IPR019981">
    <property type="entry name" value="Ribosomal_uS11_bac-type"/>
</dbReference>
<dbReference type="GO" id="GO:0019843">
    <property type="term" value="F:rRNA binding"/>
    <property type="evidence" value="ECO:0007669"/>
    <property type="project" value="UniProtKB-UniRule"/>
</dbReference>
<comment type="caution">
    <text evidence="10">The sequence shown here is derived from an EMBL/GenBank/DDBJ whole genome shotgun (WGS) entry which is preliminary data.</text>
</comment>
<protein>
    <recommendedName>
        <fullName evidence="6 8">Small ribosomal subunit protein uS11</fullName>
    </recommendedName>
</protein>
<dbReference type="RefSeq" id="WP_346050801.1">
    <property type="nucleotide sequence ID" value="NZ_JAYGII010000007.1"/>
</dbReference>
<evidence type="ECO:0000256" key="2">
    <source>
        <dbReference type="ARBA" id="ARBA00022730"/>
    </source>
</evidence>
<dbReference type="InterPro" id="IPR018102">
    <property type="entry name" value="Ribosomal_uS11_CS"/>
</dbReference>
<evidence type="ECO:0000256" key="8">
    <source>
        <dbReference type="HAMAP-Rule" id="MF_01310"/>
    </source>
</evidence>
<dbReference type="FunFam" id="3.30.420.80:FF:000001">
    <property type="entry name" value="30S ribosomal protein S11"/>
    <property type="match status" value="1"/>
</dbReference>
<dbReference type="GO" id="GO:0006412">
    <property type="term" value="P:translation"/>
    <property type="evidence" value="ECO:0007669"/>
    <property type="project" value="UniProtKB-UniRule"/>
</dbReference>
<name>A0AAP6MJQ0_9GAMM</name>
<dbReference type="PROSITE" id="PS00054">
    <property type="entry name" value="RIBOSOMAL_S11"/>
    <property type="match status" value="1"/>
</dbReference>
<dbReference type="PANTHER" id="PTHR11759">
    <property type="entry name" value="40S RIBOSOMAL PROTEIN S14/30S RIBOSOMAL PROTEIN S11"/>
    <property type="match status" value="1"/>
</dbReference>
<dbReference type="InterPro" id="IPR036967">
    <property type="entry name" value="Ribosomal_uS11_sf"/>
</dbReference>
<dbReference type="Pfam" id="PF00411">
    <property type="entry name" value="Ribosomal_S11"/>
    <property type="match status" value="1"/>
</dbReference>
<dbReference type="Proteomes" id="UP001302316">
    <property type="component" value="Unassembled WGS sequence"/>
</dbReference>
<keyword evidence="4 8" id="KW-0689">Ribosomal protein</keyword>
<gene>
    <name evidence="8 10" type="primary">rpsK</name>
    <name evidence="10" type="ORF">VCB98_04950</name>
</gene>
<dbReference type="HAMAP" id="MF_01310">
    <property type="entry name" value="Ribosomal_uS11"/>
    <property type="match status" value="1"/>
</dbReference>
<comment type="subunit">
    <text evidence="8">Part of the 30S ribosomal subunit. Interacts with proteins S7 and S18. Binds to IF-3.</text>
</comment>
<evidence type="ECO:0000256" key="9">
    <source>
        <dbReference type="RuleBase" id="RU003629"/>
    </source>
</evidence>
<keyword evidence="2 8" id="KW-0699">rRNA-binding</keyword>
<dbReference type="GO" id="GO:0005840">
    <property type="term" value="C:ribosome"/>
    <property type="evidence" value="ECO:0007669"/>
    <property type="project" value="UniProtKB-KW"/>
</dbReference>
<dbReference type="InterPro" id="IPR001971">
    <property type="entry name" value="Ribosomal_uS11"/>
</dbReference>
<keyword evidence="11" id="KW-1185">Reference proteome</keyword>
<accession>A0AAP6MJQ0</accession>
<dbReference type="EMBL" id="JAYGII010000007">
    <property type="protein sequence ID" value="MEA5445169.1"/>
    <property type="molecule type" value="Genomic_DNA"/>
</dbReference>
<organism evidence="10 11">
    <name type="scientific">Natronospira elongata</name>
    <dbReference type="NCBI Taxonomy" id="3110268"/>
    <lineage>
        <taxon>Bacteria</taxon>
        <taxon>Pseudomonadati</taxon>
        <taxon>Pseudomonadota</taxon>
        <taxon>Gammaproteobacteria</taxon>
        <taxon>Natronospirales</taxon>
        <taxon>Natronospiraceae</taxon>
        <taxon>Natronospira</taxon>
    </lineage>
</organism>
<evidence type="ECO:0000256" key="5">
    <source>
        <dbReference type="ARBA" id="ARBA00023274"/>
    </source>
</evidence>
<evidence type="ECO:0000256" key="6">
    <source>
        <dbReference type="ARBA" id="ARBA00035160"/>
    </source>
</evidence>
<dbReference type="SUPFAM" id="SSF53137">
    <property type="entry name" value="Translational machinery components"/>
    <property type="match status" value="1"/>
</dbReference>
<dbReference type="GO" id="GO:1990904">
    <property type="term" value="C:ribonucleoprotein complex"/>
    <property type="evidence" value="ECO:0007669"/>
    <property type="project" value="UniProtKB-KW"/>
</dbReference>
<keyword evidence="5 8" id="KW-0687">Ribonucleoprotein</keyword>
<evidence type="ECO:0000256" key="1">
    <source>
        <dbReference type="ARBA" id="ARBA00006194"/>
    </source>
</evidence>
<dbReference type="GO" id="GO:0003735">
    <property type="term" value="F:structural constituent of ribosome"/>
    <property type="evidence" value="ECO:0007669"/>
    <property type="project" value="InterPro"/>
</dbReference>